<dbReference type="GO" id="GO:0009289">
    <property type="term" value="C:pilus"/>
    <property type="evidence" value="ECO:0007669"/>
    <property type="project" value="InterPro"/>
</dbReference>
<dbReference type="KEGG" id="palk:PSAKL28_32280"/>
<proteinExistence type="predicted"/>
<feature type="chain" id="PRO_5001718293" evidence="1">
    <location>
        <begin position="23"/>
        <end position="167"/>
    </location>
</feature>
<evidence type="ECO:0000259" key="2">
    <source>
        <dbReference type="Pfam" id="PF05229"/>
    </source>
</evidence>
<evidence type="ECO:0000313" key="3">
    <source>
        <dbReference type="EMBL" id="AIL62394.1"/>
    </source>
</evidence>
<protein>
    <submittedName>
        <fullName evidence="3">Type I pilus protein CsuB</fullName>
    </submittedName>
</protein>
<dbReference type="PANTHER" id="PTHR37089">
    <property type="entry name" value="PROTEIN U-RELATED"/>
    <property type="match status" value="1"/>
</dbReference>
<feature type="signal peptide" evidence="1">
    <location>
        <begin position="1"/>
        <end position="22"/>
    </location>
</feature>
<dbReference type="GO" id="GO:0007155">
    <property type="term" value="P:cell adhesion"/>
    <property type="evidence" value="ECO:0007669"/>
    <property type="project" value="InterPro"/>
</dbReference>
<organism evidence="3 4">
    <name type="scientific">Pseudomonas alkylphenolica</name>
    <dbReference type="NCBI Taxonomy" id="237609"/>
    <lineage>
        <taxon>Bacteria</taxon>
        <taxon>Pseudomonadati</taxon>
        <taxon>Pseudomonadota</taxon>
        <taxon>Gammaproteobacteria</taxon>
        <taxon>Pseudomonadales</taxon>
        <taxon>Pseudomonadaceae</taxon>
        <taxon>Pseudomonas</taxon>
    </lineage>
</organism>
<gene>
    <name evidence="3" type="ORF">PSAKL28_32280</name>
</gene>
<feature type="domain" description="Spore coat protein U/FanG" evidence="2">
    <location>
        <begin position="26"/>
        <end position="163"/>
    </location>
</feature>
<name>A0A077FEE8_9PSED</name>
<dbReference type="EMBL" id="CP009048">
    <property type="protein sequence ID" value="AIL62394.1"/>
    <property type="molecule type" value="Genomic_DNA"/>
</dbReference>
<keyword evidence="1" id="KW-0732">Signal</keyword>
<dbReference type="Gene3D" id="2.60.40.1090">
    <property type="entry name" value="Fimbrial-type adhesion domain"/>
    <property type="match status" value="1"/>
</dbReference>
<reference evidence="3 4" key="1">
    <citation type="submission" date="2014-07" db="EMBL/GenBank/DDBJ databases">
        <authorList>
            <person name="Lee K."/>
            <person name="Lim J.Y."/>
            <person name="Hwang I."/>
        </authorList>
    </citation>
    <scope>NUCLEOTIDE SEQUENCE [LARGE SCALE GENOMIC DNA]</scope>
    <source>
        <strain evidence="3 4">KL28</strain>
    </source>
</reference>
<dbReference type="InterPro" id="IPR053167">
    <property type="entry name" value="Spore_coat_component"/>
</dbReference>
<dbReference type="InterPro" id="IPR036937">
    <property type="entry name" value="Adhesion_dom_fimbrial_sf"/>
</dbReference>
<accession>A0A077FEE8</accession>
<evidence type="ECO:0000313" key="4">
    <source>
        <dbReference type="Proteomes" id="UP000028931"/>
    </source>
</evidence>
<dbReference type="SUPFAM" id="SSF49401">
    <property type="entry name" value="Bacterial adhesins"/>
    <property type="match status" value="1"/>
</dbReference>
<dbReference type="eggNOG" id="COG5430">
    <property type="taxonomic scope" value="Bacteria"/>
</dbReference>
<evidence type="ECO:0000256" key="1">
    <source>
        <dbReference type="SAM" id="SignalP"/>
    </source>
</evidence>
<sequence length="167" mass="17170">MLRPLHGLMMVLIWIAPAPLTAQVSSSFQVSAQVVAGCLVVGGGSNYGNLDFGSYSALSSGPVSTALTGTSVTLQCTPGVALSMSIGGGQNNSSGTRNLKRSTGSQLLAYQLFRDAGLSQSLGIDQSVAVTYSDPNAIKLPVYARAQLSGNLPAGSYTDVVQVVLTW</sequence>
<dbReference type="Pfam" id="PF05229">
    <property type="entry name" value="SCPU"/>
    <property type="match status" value="1"/>
</dbReference>
<dbReference type="PANTHER" id="PTHR37089:SF3">
    <property type="entry name" value="EXPORTED PROTEIN"/>
    <property type="match status" value="1"/>
</dbReference>
<dbReference type="Proteomes" id="UP000028931">
    <property type="component" value="Chromosome"/>
</dbReference>
<dbReference type="HOGENOM" id="CLU_103262_3_1_6"/>
<dbReference type="InterPro" id="IPR008966">
    <property type="entry name" value="Adhesion_dom_sf"/>
</dbReference>
<dbReference type="InterPro" id="IPR007893">
    <property type="entry name" value="Spore_coat_U/FanG"/>
</dbReference>
<dbReference type="SMART" id="SM00972">
    <property type="entry name" value="SCPU"/>
    <property type="match status" value="1"/>
</dbReference>
<dbReference type="AlphaFoldDB" id="A0A077FEE8"/>